<gene>
    <name evidence="1" type="ORF">HV819_07755</name>
</gene>
<dbReference type="EMBL" id="JABVBA010000007">
    <property type="protein sequence ID" value="NVF11872.1"/>
    <property type="molecule type" value="Genomic_DNA"/>
</dbReference>
<evidence type="ECO:0000313" key="1">
    <source>
        <dbReference type="EMBL" id="NVF11872.1"/>
    </source>
</evidence>
<dbReference type="Proteomes" id="UP000540919">
    <property type="component" value="Unassembled WGS sequence"/>
</dbReference>
<evidence type="ECO:0000313" key="2">
    <source>
        <dbReference type="Proteomes" id="UP000540919"/>
    </source>
</evidence>
<protein>
    <submittedName>
        <fullName evidence="1">Uncharacterized protein</fullName>
    </submittedName>
</protein>
<accession>A0ABX2NAY5</accession>
<keyword evidence="2" id="KW-1185">Reference proteome</keyword>
<proteinExistence type="predicted"/>
<organism evidence="1 2">
    <name type="scientific">Anaerococcus faecalis</name>
    <dbReference type="NCBI Taxonomy" id="2742993"/>
    <lineage>
        <taxon>Bacteria</taxon>
        <taxon>Bacillati</taxon>
        <taxon>Bacillota</taxon>
        <taxon>Tissierellia</taxon>
        <taxon>Tissierellales</taxon>
        <taxon>Peptoniphilaceae</taxon>
        <taxon>Anaerococcus</taxon>
    </lineage>
</organism>
<comment type="caution">
    <text evidence="1">The sequence shown here is derived from an EMBL/GenBank/DDBJ whole genome shotgun (WGS) entry which is preliminary data.</text>
</comment>
<sequence length="56" mass="6926">MSRAEYMKERRKNKKAFSVLLEKNRFKIIDDYLNSENMSKKEWLESKIDEIEKQKK</sequence>
<dbReference type="RefSeq" id="WP_176269920.1">
    <property type="nucleotide sequence ID" value="NZ_JABVBA010000007.1"/>
</dbReference>
<reference evidence="1 2" key="1">
    <citation type="submission" date="2020-06" db="EMBL/GenBank/DDBJ databases">
        <title>Anaerococcus sp. nov., isolated form swine feces.</title>
        <authorList>
            <person name="Yu S."/>
        </authorList>
    </citation>
    <scope>NUCLEOTIDE SEQUENCE [LARGE SCALE GENOMIC DNA]</scope>
    <source>
        <strain evidence="1 2">AGMB00486</strain>
    </source>
</reference>
<name>A0ABX2NAY5_9FIRM</name>